<evidence type="ECO:0000256" key="1">
    <source>
        <dbReference type="ARBA" id="ARBA00022603"/>
    </source>
</evidence>
<feature type="domain" description="Methyltransferase type 12" evidence="4">
    <location>
        <begin position="52"/>
        <end position="154"/>
    </location>
</feature>
<dbReference type="InterPro" id="IPR013217">
    <property type="entry name" value="Methyltransf_12"/>
</dbReference>
<dbReference type="Proteomes" id="UP001183222">
    <property type="component" value="Unassembled WGS sequence"/>
</dbReference>
<keyword evidence="6" id="KW-1185">Reference proteome</keyword>
<dbReference type="RefSeq" id="WP_311343535.1">
    <property type="nucleotide sequence ID" value="NZ_JAVREI010000001.1"/>
</dbReference>
<evidence type="ECO:0000256" key="2">
    <source>
        <dbReference type="ARBA" id="ARBA00022679"/>
    </source>
</evidence>
<proteinExistence type="predicted"/>
<keyword evidence="2" id="KW-0808">Transferase</keyword>
<dbReference type="PANTHER" id="PTHR43464:SF19">
    <property type="entry name" value="UBIQUINONE BIOSYNTHESIS O-METHYLTRANSFERASE, MITOCHONDRIAL"/>
    <property type="match status" value="1"/>
</dbReference>
<dbReference type="Gene3D" id="3.40.50.150">
    <property type="entry name" value="Vaccinia Virus protein VP39"/>
    <property type="match status" value="1"/>
</dbReference>
<evidence type="ECO:0000259" key="4">
    <source>
        <dbReference type="Pfam" id="PF08242"/>
    </source>
</evidence>
<evidence type="ECO:0000313" key="6">
    <source>
        <dbReference type="Proteomes" id="UP001183222"/>
    </source>
</evidence>
<keyword evidence="3" id="KW-0949">S-adenosyl-L-methionine</keyword>
<dbReference type="SUPFAM" id="SSF53335">
    <property type="entry name" value="S-adenosyl-L-methionine-dependent methyltransferases"/>
    <property type="match status" value="1"/>
</dbReference>
<evidence type="ECO:0000313" key="5">
    <source>
        <dbReference type="EMBL" id="MDT0274693.1"/>
    </source>
</evidence>
<sequence length="282" mass="30443">MSNGGAPAGVFGDRAGEWASWQASPWGRLRYDVVRETTARAVAALPGRLRVIDVGGGDGADSLPLAARGHDVTVLDFAPDLLAQAEQAAEARGVAGLVRVVSADLDDLVRGELPGDVPLGAFDVVLCHNVLHYRTDVPATVRFLASLARPGGVVSVMAPNPAMDVLAAAIRRMDPERARAVLDSPTVHGETFDHPMRRLETDEVEQALADAGGTVEHRFGIRCLMDLIADDERKSEPDFYRRLLELELLLCEREPYWRTARFWQLTARTGTAADGPATSDEG</sequence>
<keyword evidence="1 5" id="KW-0489">Methyltransferase</keyword>
<organism evidence="5 6">
    <name type="scientific">Blastococcus goldschmidtiae</name>
    <dbReference type="NCBI Taxonomy" id="3075546"/>
    <lineage>
        <taxon>Bacteria</taxon>
        <taxon>Bacillati</taxon>
        <taxon>Actinomycetota</taxon>
        <taxon>Actinomycetes</taxon>
        <taxon>Geodermatophilales</taxon>
        <taxon>Geodermatophilaceae</taxon>
        <taxon>Blastococcus</taxon>
    </lineage>
</organism>
<dbReference type="CDD" id="cd02440">
    <property type="entry name" value="AdoMet_MTases"/>
    <property type="match status" value="1"/>
</dbReference>
<accession>A0ABU2K3D5</accession>
<name>A0ABU2K3D5_9ACTN</name>
<protein>
    <submittedName>
        <fullName evidence="5">Methyltransferase domain-containing protein</fullName>
    </submittedName>
</protein>
<dbReference type="Pfam" id="PF08242">
    <property type="entry name" value="Methyltransf_12"/>
    <property type="match status" value="1"/>
</dbReference>
<dbReference type="GO" id="GO:0008168">
    <property type="term" value="F:methyltransferase activity"/>
    <property type="evidence" value="ECO:0007669"/>
    <property type="project" value="UniProtKB-KW"/>
</dbReference>
<dbReference type="GO" id="GO:0032259">
    <property type="term" value="P:methylation"/>
    <property type="evidence" value="ECO:0007669"/>
    <property type="project" value="UniProtKB-KW"/>
</dbReference>
<dbReference type="EMBL" id="JAVREI010000001">
    <property type="protein sequence ID" value="MDT0274693.1"/>
    <property type="molecule type" value="Genomic_DNA"/>
</dbReference>
<dbReference type="PANTHER" id="PTHR43464">
    <property type="entry name" value="METHYLTRANSFERASE"/>
    <property type="match status" value="1"/>
</dbReference>
<dbReference type="InterPro" id="IPR029063">
    <property type="entry name" value="SAM-dependent_MTases_sf"/>
</dbReference>
<comment type="caution">
    <text evidence="5">The sequence shown here is derived from an EMBL/GenBank/DDBJ whole genome shotgun (WGS) entry which is preliminary data.</text>
</comment>
<gene>
    <name evidence="5" type="ORF">RM425_02140</name>
</gene>
<reference evidence="6" key="1">
    <citation type="submission" date="2023-07" db="EMBL/GenBank/DDBJ databases">
        <title>30 novel species of actinomycetes from the DSMZ collection.</title>
        <authorList>
            <person name="Nouioui I."/>
        </authorList>
    </citation>
    <scope>NUCLEOTIDE SEQUENCE [LARGE SCALE GENOMIC DNA]</scope>
    <source>
        <strain evidence="6">DSM 46792</strain>
    </source>
</reference>
<evidence type="ECO:0000256" key="3">
    <source>
        <dbReference type="ARBA" id="ARBA00022691"/>
    </source>
</evidence>